<evidence type="ECO:0000256" key="1">
    <source>
        <dbReference type="SAM" id="SignalP"/>
    </source>
</evidence>
<feature type="signal peptide" evidence="1">
    <location>
        <begin position="1"/>
        <end position="20"/>
    </location>
</feature>
<gene>
    <name evidence="2" type="ORF">J1C48_10130</name>
</gene>
<comment type="caution">
    <text evidence="2">The sequence shown here is derived from an EMBL/GenBank/DDBJ whole genome shotgun (WGS) entry which is preliminary data.</text>
</comment>
<dbReference type="AlphaFoldDB" id="A0A939FXY9"/>
<name>A0A939FXY9_9HYPH</name>
<sequence>MKRILLAAALAAAVPAAALAQTTTTTTTVETTQPVQPETKVIRTYVTKESRESFDAGDGYTVAVGTDLPAPVPLYRLPDDVGPYQYTVVNHKTVVVDPTTRKVIEIIE</sequence>
<dbReference type="EMBL" id="JAFMPP010000007">
    <property type="protein sequence ID" value="MBO0662934.1"/>
    <property type="molecule type" value="Genomic_DNA"/>
</dbReference>
<dbReference type="RefSeq" id="WP_207257720.1">
    <property type="nucleotide sequence ID" value="NZ_JAFMPP010000007.1"/>
</dbReference>
<evidence type="ECO:0000313" key="2">
    <source>
        <dbReference type="EMBL" id="MBO0662934.1"/>
    </source>
</evidence>
<dbReference type="InterPro" id="IPR009642">
    <property type="entry name" value="DUF1236"/>
</dbReference>
<reference evidence="2" key="1">
    <citation type="submission" date="2021-03" db="EMBL/GenBank/DDBJ databases">
        <title>Whole genome sequence of Jiella sp. CQZ9-1.</title>
        <authorList>
            <person name="Tuo L."/>
        </authorList>
    </citation>
    <scope>NUCLEOTIDE SEQUENCE</scope>
    <source>
        <strain evidence="2">CQZ9-1</strain>
    </source>
</reference>
<dbReference type="Pfam" id="PF06823">
    <property type="entry name" value="DUF1236"/>
    <property type="match status" value="1"/>
</dbReference>
<proteinExistence type="predicted"/>
<protein>
    <submittedName>
        <fullName evidence="2">DUF1236 domain-containing protein</fullName>
    </submittedName>
</protein>
<organism evidence="2 3">
    <name type="scientific">Jiella flava</name>
    <dbReference type="NCBI Taxonomy" id="2816857"/>
    <lineage>
        <taxon>Bacteria</taxon>
        <taxon>Pseudomonadati</taxon>
        <taxon>Pseudomonadota</taxon>
        <taxon>Alphaproteobacteria</taxon>
        <taxon>Hyphomicrobiales</taxon>
        <taxon>Aurantimonadaceae</taxon>
        <taxon>Jiella</taxon>
    </lineage>
</organism>
<keyword evidence="3" id="KW-1185">Reference proteome</keyword>
<keyword evidence="1" id="KW-0732">Signal</keyword>
<feature type="chain" id="PRO_5037787817" evidence="1">
    <location>
        <begin position="21"/>
        <end position="108"/>
    </location>
</feature>
<dbReference type="Proteomes" id="UP000664122">
    <property type="component" value="Unassembled WGS sequence"/>
</dbReference>
<evidence type="ECO:0000313" key="3">
    <source>
        <dbReference type="Proteomes" id="UP000664122"/>
    </source>
</evidence>
<accession>A0A939FXY9</accession>